<name>A0A316Z726_9BASI</name>
<dbReference type="OrthoDB" id="289721at2759"/>
<feature type="region of interest" description="Disordered" evidence="2">
    <location>
        <begin position="1"/>
        <end position="20"/>
    </location>
</feature>
<dbReference type="InterPro" id="IPR003545">
    <property type="entry name" value="Telomerase_RT"/>
</dbReference>
<keyword evidence="1" id="KW-0460">Magnesium</keyword>
<dbReference type="GeneID" id="37273241"/>
<keyword evidence="1" id="KW-0779">Telomere</keyword>
<keyword evidence="4" id="KW-1185">Reference proteome</keyword>
<dbReference type="EMBL" id="KZ819295">
    <property type="protein sequence ID" value="PWN97371.1"/>
    <property type="molecule type" value="Genomic_DNA"/>
</dbReference>
<dbReference type="GO" id="GO:0046872">
    <property type="term" value="F:metal ion binding"/>
    <property type="evidence" value="ECO:0007669"/>
    <property type="project" value="UniProtKB-KW"/>
</dbReference>
<proteinExistence type="inferred from homology"/>
<gene>
    <name evidence="3" type="ORF">FA09DRAFT_51594</name>
</gene>
<comment type="subcellular location">
    <subcellularLocation>
        <location evidence="1">Nucleus</location>
    </subcellularLocation>
    <subcellularLocation>
        <location evidence="1">Chromosome</location>
        <location evidence="1">Telomere</location>
    </subcellularLocation>
</comment>
<dbReference type="EC" id="2.7.7.49" evidence="1"/>
<feature type="region of interest" description="Disordered" evidence="2">
    <location>
        <begin position="358"/>
        <end position="378"/>
    </location>
</feature>
<keyword evidence="1" id="KW-0539">Nucleus</keyword>
<comment type="function">
    <text evidence="1">Telomerase is a ribonucleoprotein enzyme essential for the replication of chromosome termini in most eukaryotes. It elongates telomeres. It is a reverse transcriptase that adds simple sequence repeats to chromosome ends by copying a template sequence within the RNA component of the enzyme.</text>
</comment>
<dbReference type="AlphaFoldDB" id="A0A316Z726"/>
<evidence type="ECO:0000256" key="1">
    <source>
        <dbReference type="RuleBase" id="RU365061"/>
    </source>
</evidence>
<feature type="compositionally biased region" description="Basic residues" evidence="2">
    <location>
        <begin position="280"/>
        <end position="291"/>
    </location>
</feature>
<comment type="similarity">
    <text evidence="1">Belongs to the reverse transcriptase family. Telomerase subfamily.</text>
</comment>
<organism evidence="3 4">
    <name type="scientific">Tilletiopsis washingtonensis</name>
    <dbReference type="NCBI Taxonomy" id="58919"/>
    <lineage>
        <taxon>Eukaryota</taxon>
        <taxon>Fungi</taxon>
        <taxon>Dikarya</taxon>
        <taxon>Basidiomycota</taxon>
        <taxon>Ustilaginomycotina</taxon>
        <taxon>Exobasidiomycetes</taxon>
        <taxon>Entylomatales</taxon>
        <taxon>Entylomatales incertae sedis</taxon>
        <taxon>Tilletiopsis</taxon>
    </lineage>
</organism>
<dbReference type="RefSeq" id="XP_025597650.1">
    <property type="nucleotide sequence ID" value="XM_025745697.1"/>
</dbReference>
<dbReference type="GO" id="GO:0000333">
    <property type="term" value="C:telomerase catalytic core complex"/>
    <property type="evidence" value="ECO:0007669"/>
    <property type="project" value="TreeGrafter"/>
</dbReference>
<keyword evidence="1" id="KW-0158">Chromosome</keyword>
<comment type="catalytic activity">
    <reaction evidence="1">
        <text>DNA(n) + a 2'-deoxyribonucleoside 5'-triphosphate = DNA(n+1) + diphosphate</text>
        <dbReference type="Rhea" id="RHEA:22508"/>
        <dbReference type="Rhea" id="RHEA-COMP:17339"/>
        <dbReference type="Rhea" id="RHEA-COMP:17340"/>
        <dbReference type="ChEBI" id="CHEBI:33019"/>
        <dbReference type="ChEBI" id="CHEBI:61560"/>
        <dbReference type="ChEBI" id="CHEBI:173112"/>
        <dbReference type="EC" id="2.7.7.49"/>
    </reaction>
</comment>
<evidence type="ECO:0000313" key="4">
    <source>
        <dbReference type="Proteomes" id="UP000245946"/>
    </source>
</evidence>
<reference evidence="3 4" key="1">
    <citation type="journal article" date="2018" name="Mol. Biol. Evol.">
        <title>Broad Genomic Sampling Reveals a Smut Pathogenic Ancestry of the Fungal Clade Ustilaginomycotina.</title>
        <authorList>
            <person name="Kijpornyongpan T."/>
            <person name="Mondo S.J."/>
            <person name="Barry K."/>
            <person name="Sandor L."/>
            <person name="Lee J."/>
            <person name="Lipzen A."/>
            <person name="Pangilinan J."/>
            <person name="LaButti K."/>
            <person name="Hainaut M."/>
            <person name="Henrissat B."/>
            <person name="Grigoriev I.V."/>
            <person name="Spatafora J.W."/>
            <person name="Aime M.C."/>
        </authorList>
    </citation>
    <scope>NUCLEOTIDE SEQUENCE [LARGE SCALE GENOMIC DNA]</scope>
    <source>
        <strain evidence="3 4">MCA 4186</strain>
    </source>
</reference>
<dbReference type="GO" id="GO:0003720">
    <property type="term" value="F:telomerase activity"/>
    <property type="evidence" value="ECO:0007669"/>
    <property type="project" value="InterPro"/>
</dbReference>
<accession>A0A316Z726</accession>
<dbReference type="Proteomes" id="UP000245946">
    <property type="component" value="Unassembled WGS sequence"/>
</dbReference>
<protein>
    <recommendedName>
        <fullName evidence="1">Telomerase reverse transcriptase</fullName>
        <ecNumber evidence="1">2.7.7.49</ecNumber>
    </recommendedName>
    <alternativeName>
        <fullName evidence="1">Telomerase catalytic subunit</fullName>
    </alternativeName>
</protein>
<keyword evidence="1" id="KW-0548">Nucleotidyltransferase</keyword>
<evidence type="ECO:0000256" key="2">
    <source>
        <dbReference type="SAM" id="MobiDB-lite"/>
    </source>
</evidence>
<dbReference type="GO" id="GO:0007004">
    <property type="term" value="P:telomere maintenance via telomerase"/>
    <property type="evidence" value="ECO:0007669"/>
    <property type="project" value="TreeGrafter"/>
</dbReference>
<sequence>MPKRSRSGRLLAPPEPQAAAVATVERPGAGPAPPALARSHQPATLASTAATRVLERFYVRLVTFESYLCGILPIHAALHVAWCFAPQRGESSAQAQTRERLRASIVGLTAEEVAELEAGPLPQFCDWTPPDPRELEGVRMLEVVAQAQRRLLLKSSLRGTAVGSYRAIGNIITSGYRSASERSPLAPTTGGITNFQPNSNVTAICTGVEWLSLLHGLGAGVFIHVLANASLFIPVAGSLDCYMQQLGVPISEGREHGLAPRPKNRQVTREPVRAPEVQTKRKRRLRRRKSAKTSTADVEPPSSIASLPNALPSVDLAKGPLPRLQLPHRAFSRVQSAPSFGELPRPALKAASGLANGALRESESAKDAASRAVPRRSRSCAPASSMRVRCAASAGRLCWAFLLLTSLNALRSPTL</sequence>
<dbReference type="GO" id="GO:0042162">
    <property type="term" value="F:telomeric DNA binding"/>
    <property type="evidence" value="ECO:0007669"/>
    <property type="project" value="TreeGrafter"/>
</dbReference>
<keyword evidence="1" id="KW-0479">Metal-binding</keyword>
<dbReference type="GO" id="GO:0000781">
    <property type="term" value="C:chromosome, telomeric region"/>
    <property type="evidence" value="ECO:0007669"/>
    <property type="project" value="UniProtKB-SubCell"/>
</dbReference>
<keyword evidence="1" id="KW-0808">Transferase</keyword>
<dbReference type="PANTHER" id="PTHR12066:SF0">
    <property type="entry name" value="TELOMERASE REVERSE TRANSCRIPTASE"/>
    <property type="match status" value="1"/>
</dbReference>
<feature type="region of interest" description="Disordered" evidence="2">
    <location>
        <begin position="253"/>
        <end position="304"/>
    </location>
</feature>
<dbReference type="GO" id="GO:0070034">
    <property type="term" value="F:telomerase RNA binding"/>
    <property type="evidence" value="ECO:0007669"/>
    <property type="project" value="TreeGrafter"/>
</dbReference>
<feature type="compositionally biased region" description="Basic and acidic residues" evidence="2">
    <location>
        <begin position="360"/>
        <end position="369"/>
    </location>
</feature>
<keyword evidence="1" id="KW-0695">RNA-directed DNA polymerase</keyword>
<evidence type="ECO:0000313" key="3">
    <source>
        <dbReference type="EMBL" id="PWN97371.1"/>
    </source>
</evidence>
<dbReference type="PANTHER" id="PTHR12066">
    <property type="entry name" value="TELOMERASE REVERSE TRANSCRIPTASE"/>
    <property type="match status" value="1"/>
</dbReference>